<dbReference type="PROSITE" id="PS00099">
    <property type="entry name" value="THIOLASE_3"/>
    <property type="match status" value="1"/>
</dbReference>
<dbReference type="PANTHER" id="PTHR43853">
    <property type="entry name" value="3-KETOACYL-COA THIOLASE, PEROXISOMAL"/>
    <property type="match status" value="1"/>
</dbReference>
<dbReference type="InterPro" id="IPR020610">
    <property type="entry name" value="Thiolase_AS"/>
</dbReference>
<dbReference type="NCBIfam" id="TIGR01930">
    <property type="entry name" value="AcCoA-C-Actrans"/>
    <property type="match status" value="1"/>
</dbReference>
<evidence type="ECO:0000259" key="7">
    <source>
        <dbReference type="Pfam" id="PF00108"/>
    </source>
</evidence>
<dbReference type="InterPro" id="IPR002155">
    <property type="entry name" value="Thiolase"/>
</dbReference>
<evidence type="ECO:0000256" key="6">
    <source>
        <dbReference type="RuleBase" id="RU003557"/>
    </source>
</evidence>
<dbReference type="Pfam" id="PF02803">
    <property type="entry name" value="Thiolase_C"/>
    <property type="match status" value="1"/>
</dbReference>
<reference evidence="9" key="1">
    <citation type="submission" date="2023-06" db="EMBL/GenBank/DDBJ databases">
        <title>Cytophagales bacterium Strain LB-30, isolated from soil.</title>
        <authorList>
            <person name="Liu B."/>
        </authorList>
    </citation>
    <scope>NUCLEOTIDE SEQUENCE</scope>
    <source>
        <strain evidence="9">LB-30</strain>
    </source>
</reference>
<keyword evidence="4 6" id="KW-0012">Acyltransferase</keyword>
<dbReference type="PIRSF" id="PIRSF000429">
    <property type="entry name" value="Ac-CoA_Ac_transf"/>
    <property type="match status" value="1"/>
</dbReference>
<feature type="domain" description="Thiolase N-terminal" evidence="7">
    <location>
        <begin position="4"/>
        <end position="259"/>
    </location>
</feature>
<gene>
    <name evidence="9" type="ORF">QWY31_08820</name>
</gene>
<dbReference type="InterPro" id="IPR016039">
    <property type="entry name" value="Thiolase-like"/>
</dbReference>
<dbReference type="EMBL" id="JAUHJS010000004">
    <property type="protein sequence ID" value="MDN4165602.1"/>
    <property type="molecule type" value="Genomic_DNA"/>
</dbReference>
<comment type="similarity">
    <text evidence="2 6">Belongs to the thiolase-like superfamily. Thiolase family.</text>
</comment>
<evidence type="ECO:0000313" key="10">
    <source>
        <dbReference type="Proteomes" id="UP001168552"/>
    </source>
</evidence>
<dbReference type="PROSITE" id="PS00098">
    <property type="entry name" value="THIOLASE_1"/>
    <property type="match status" value="1"/>
</dbReference>
<evidence type="ECO:0000256" key="4">
    <source>
        <dbReference type="ARBA" id="ARBA00023315"/>
    </source>
</evidence>
<dbReference type="InterPro" id="IPR020616">
    <property type="entry name" value="Thiolase_N"/>
</dbReference>
<sequence length="390" mass="41630">MNAYIVAGYRTAVGKATRGGFRFTRPDDLAADVIKHLVASLPNFDPKRVDDLIVGNAVPEAEQGMQMGRIISLLSLPMEVPGMIINRYCGSGVEAINIASARIHAGLADVIIAGGTESMSMVPVMGWKTALNYNISKNHPDYYTSMGLTAEQVAKQFNISREDQDQFSFNSHQKAIAAIKDGKFKDEIVPITVKETFIDPSGKKKTKEYVVDTDEGPRADTTLEALGKLKPVFAAGGSVTAGNSSQTSDGAAFVMVVSEKILKEFNLTPIARMVSYAAAGVEPRIMGIGPVAAIPKALKLGGLSLNDIDQFELNEAFAAQSLAVMRELNIDQSKVNVNGGAIALGHPLGCSGAKLSIQLFNEMRRRKQKYGMVTACVGGGQGVAGIYELL</sequence>
<dbReference type="GO" id="GO:0003988">
    <property type="term" value="F:acetyl-CoA C-acyltransferase activity"/>
    <property type="evidence" value="ECO:0007669"/>
    <property type="project" value="UniProtKB-EC"/>
</dbReference>
<evidence type="ECO:0000256" key="2">
    <source>
        <dbReference type="ARBA" id="ARBA00010982"/>
    </source>
</evidence>
<comment type="caution">
    <text evidence="9">The sequence shown here is derived from an EMBL/GenBank/DDBJ whole genome shotgun (WGS) entry which is preliminary data.</text>
</comment>
<protein>
    <recommendedName>
        <fullName evidence="5">acetyl-CoA C-acyltransferase</fullName>
        <ecNumber evidence="5">2.3.1.16</ecNumber>
    </recommendedName>
</protein>
<dbReference type="Gene3D" id="3.40.47.10">
    <property type="match status" value="1"/>
</dbReference>
<dbReference type="InterPro" id="IPR020613">
    <property type="entry name" value="Thiolase_CS"/>
</dbReference>
<dbReference type="InterPro" id="IPR050215">
    <property type="entry name" value="Thiolase-like_sf_Thiolase"/>
</dbReference>
<keyword evidence="3 6" id="KW-0808">Transferase</keyword>
<dbReference type="PROSITE" id="PS00737">
    <property type="entry name" value="THIOLASE_2"/>
    <property type="match status" value="1"/>
</dbReference>
<comment type="pathway">
    <text evidence="1">Lipid metabolism.</text>
</comment>
<evidence type="ECO:0000259" key="8">
    <source>
        <dbReference type="Pfam" id="PF02803"/>
    </source>
</evidence>
<feature type="domain" description="Thiolase C-terminal" evidence="8">
    <location>
        <begin position="267"/>
        <end position="387"/>
    </location>
</feature>
<dbReference type="PANTHER" id="PTHR43853:SF21">
    <property type="entry name" value="STEROID 3-KETOACYL-COA THIOLASE"/>
    <property type="match status" value="1"/>
</dbReference>
<name>A0ABT8F588_9BACT</name>
<dbReference type="Proteomes" id="UP001168552">
    <property type="component" value="Unassembled WGS sequence"/>
</dbReference>
<evidence type="ECO:0000256" key="1">
    <source>
        <dbReference type="ARBA" id="ARBA00005189"/>
    </source>
</evidence>
<evidence type="ECO:0000313" key="9">
    <source>
        <dbReference type="EMBL" id="MDN4165602.1"/>
    </source>
</evidence>
<dbReference type="SUPFAM" id="SSF53901">
    <property type="entry name" value="Thiolase-like"/>
    <property type="match status" value="2"/>
</dbReference>
<dbReference type="EC" id="2.3.1.16" evidence="5"/>
<dbReference type="InterPro" id="IPR020615">
    <property type="entry name" value="Thiolase_acyl_enz_int_AS"/>
</dbReference>
<dbReference type="CDD" id="cd00751">
    <property type="entry name" value="thiolase"/>
    <property type="match status" value="1"/>
</dbReference>
<dbReference type="Pfam" id="PF00108">
    <property type="entry name" value="Thiolase_N"/>
    <property type="match status" value="1"/>
</dbReference>
<accession>A0ABT8F588</accession>
<proteinExistence type="inferred from homology"/>
<keyword evidence="10" id="KW-1185">Reference proteome</keyword>
<organism evidence="9 10">
    <name type="scientific">Shiella aurantiaca</name>
    <dbReference type="NCBI Taxonomy" id="3058365"/>
    <lineage>
        <taxon>Bacteria</taxon>
        <taxon>Pseudomonadati</taxon>
        <taxon>Bacteroidota</taxon>
        <taxon>Cytophagia</taxon>
        <taxon>Cytophagales</taxon>
        <taxon>Shiellaceae</taxon>
        <taxon>Shiella</taxon>
    </lineage>
</organism>
<dbReference type="RefSeq" id="WP_320004133.1">
    <property type="nucleotide sequence ID" value="NZ_JAUHJS010000004.1"/>
</dbReference>
<evidence type="ECO:0000256" key="5">
    <source>
        <dbReference type="ARBA" id="ARBA00024073"/>
    </source>
</evidence>
<dbReference type="InterPro" id="IPR020617">
    <property type="entry name" value="Thiolase_C"/>
</dbReference>
<evidence type="ECO:0000256" key="3">
    <source>
        <dbReference type="ARBA" id="ARBA00022679"/>
    </source>
</evidence>